<gene>
    <name evidence="1" type="primary">1</name>
    <name evidence="1" type="ORF">SEA_MUFASA8_1</name>
</gene>
<dbReference type="KEGG" id="vg:55814559"/>
<reference evidence="1 2" key="1">
    <citation type="submission" date="2019-10" db="EMBL/GenBank/DDBJ databases">
        <authorList>
            <person name="Garlena R.A."/>
            <person name="Russell D.A."/>
            <person name="Pope W.H."/>
            <person name="Jacobs-Sera D."/>
            <person name="Hatfull G.F."/>
        </authorList>
    </citation>
    <scope>NUCLEOTIDE SEQUENCE [LARGE SCALE GENOMIC DNA]</scope>
</reference>
<sequence length="180" mass="19415">MTRFNSTDEAALAGTEKALKAWEARKLGATLDQAAKVAGYANRGAAHNAIASLKKGMQMEAAAEMVELENERLDYYLFNLKTKIAAGDVQAINAAINISARRGKLLGLDDFERRMAELNERKMALQERDAAAVAGLLAGVINQLELPPEKLELAKHLVVSGLKELGSSPDVIQGELEANQ</sequence>
<dbReference type="EMBL" id="MN586027">
    <property type="protein sequence ID" value="QGJ93451.1"/>
    <property type="molecule type" value="Genomic_DNA"/>
</dbReference>
<accession>A0A649VMI4</accession>
<evidence type="ECO:0000313" key="1">
    <source>
        <dbReference type="EMBL" id="QGJ93451.1"/>
    </source>
</evidence>
<dbReference type="GeneID" id="55814559"/>
<dbReference type="RefSeq" id="YP_009885081.1">
    <property type="nucleotide sequence ID" value="NC_049478.1"/>
</dbReference>
<protein>
    <submittedName>
        <fullName evidence="1">Helix-turn-helix DNA binding domain protein</fullName>
    </submittedName>
</protein>
<keyword evidence="2" id="KW-1185">Reference proteome</keyword>
<dbReference type="Proteomes" id="UP000427282">
    <property type="component" value="Segment"/>
</dbReference>
<organism evidence="1 2">
    <name type="scientific">Arthrobacter phage Mufasa8</name>
    <dbReference type="NCBI Taxonomy" id="2656526"/>
    <lineage>
        <taxon>Viruses</taxon>
        <taxon>Duplodnaviria</taxon>
        <taxon>Heunggongvirae</taxon>
        <taxon>Uroviricota</taxon>
        <taxon>Caudoviricetes</taxon>
        <taxon>Mufasoctovirus</taxon>
        <taxon>Mufasoctovirus mufasa8</taxon>
    </lineage>
</organism>
<name>A0A649VMI4_9CAUD</name>
<proteinExistence type="predicted"/>
<evidence type="ECO:0000313" key="2">
    <source>
        <dbReference type="Proteomes" id="UP000427282"/>
    </source>
</evidence>